<dbReference type="Proteomes" id="UP000472267">
    <property type="component" value="Unassembled WGS sequence"/>
</dbReference>
<reference evidence="3" key="2">
    <citation type="submission" date="2025-09" db="UniProtKB">
        <authorList>
            <consortium name="Ensembl"/>
        </authorList>
    </citation>
    <scope>IDENTIFICATION</scope>
</reference>
<dbReference type="SUPFAM" id="SSF56436">
    <property type="entry name" value="C-type lectin-like"/>
    <property type="match status" value="1"/>
</dbReference>
<protein>
    <recommendedName>
        <fullName evidence="2">C-type lectin domain-containing protein</fullName>
    </recommendedName>
</protein>
<dbReference type="InParanoid" id="A0A672F9D2"/>
<dbReference type="Pfam" id="PF00059">
    <property type="entry name" value="Lectin_C"/>
    <property type="match status" value="1"/>
</dbReference>
<feature type="domain" description="C-type lectin" evidence="2">
    <location>
        <begin position="23"/>
        <end position="126"/>
    </location>
</feature>
<accession>A0A672F9D2</accession>
<dbReference type="Gene3D" id="3.10.100.10">
    <property type="entry name" value="Mannose-Binding Protein A, subunit A"/>
    <property type="match status" value="1"/>
</dbReference>
<keyword evidence="4" id="KW-1185">Reference proteome</keyword>
<evidence type="ECO:0000313" key="3">
    <source>
        <dbReference type="Ensembl" id="ENSSFAP00005002187.1"/>
    </source>
</evidence>
<evidence type="ECO:0000256" key="1">
    <source>
        <dbReference type="SAM" id="MobiDB-lite"/>
    </source>
</evidence>
<proteinExistence type="predicted"/>
<evidence type="ECO:0000259" key="2">
    <source>
        <dbReference type="PROSITE" id="PS50041"/>
    </source>
</evidence>
<dbReference type="InterPro" id="IPR001304">
    <property type="entry name" value="C-type_lectin-like"/>
</dbReference>
<dbReference type="InterPro" id="IPR016186">
    <property type="entry name" value="C-type_lectin-like/link_sf"/>
</dbReference>
<dbReference type="InterPro" id="IPR050111">
    <property type="entry name" value="C-type_lectin/snaclec_domain"/>
</dbReference>
<dbReference type="InterPro" id="IPR016187">
    <property type="entry name" value="CTDL_fold"/>
</dbReference>
<dbReference type="PANTHER" id="PTHR22803">
    <property type="entry name" value="MANNOSE, PHOSPHOLIPASE, LECTIN RECEPTOR RELATED"/>
    <property type="match status" value="1"/>
</dbReference>
<sequence>SDFDLCDLCDLHSAICPDGWQSFSGSCYWTVSNRNMMTTWPEAFTKCSDLGAHLLIIDSQEEKEFLSTYSKGTNKWIGLKHNPTGRYSWSDGTPLSHTNWADGDPSGTYSWWNDLNCDTHQDWICKIVKGKEPVEPRVAPSLSQVPPLCSSPPGGKGPTEPDATCSGKQVPLQLHSSSVSLLLSDFQDISSLVGLVPVLFQNSFR</sequence>
<feature type="region of interest" description="Disordered" evidence="1">
    <location>
        <begin position="137"/>
        <end position="168"/>
    </location>
</feature>
<dbReference type="Ensembl" id="ENSSFAT00005002332.1">
    <property type="protein sequence ID" value="ENSSFAP00005002187.1"/>
    <property type="gene ID" value="ENSSFAG00005001519.1"/>
</dbReference>
<dbReference type="PROSITE" id="PS50041">
    <property type="entry name" value="C_TYPE_LECTIN_2"/>
    <property type="match status" value="1"/>
</dbReference>
<dbReference type="AlphaFoldDB" id="A0A672F9D2"/>
<reference evidence="3" key="1">
    <citation type="submission" date="2025-08" db="UniProtKB">
        <authorList>
            <consortium name="Ensembl"/>
        </authorList>
    </citation>
    <scope>IDENTIFICATION</scope>
</reference>
<evidence type="ECO:0000313" key="4">
    <source>
        <dbReference type="Proteomes" id="UP000472267"/>
    </source>
</evidence>
<dbReference type="SMART" id="SM00034">
    <property type="entry name" value="CLECT"/>
    <property type="match status" value="1"/>
</dbReference>
<name>A0A672F9D2_SALFA</name>
<organism evidence="3 4">
    <name type="scientific">Salarias fasciatus</name>
    <name type="common">Jewelled blenny</name>
    <name type="synonym">Blennius fasciatus</name>
    <dbReference type="NCBI Taxonomy" id="181472"/>
    <lineage>
        <taxon>Eukaryota</taxon>
        <taxon>Metazoa</taxon>
        <taxon>Chordata</taxon>
        <taxon>Craniata</taxon>
        <taxon>Vertebrata</taxon>
        <taxon>Euteleostomi</taxon>
        <taxon>Actinopterygii</taxon>
        <taxon>Neopterygii</taxon>
        <taxon>Teleostei</taxon>
        <taxon>Neoteleostei</taxon>
        <taxon>Acanthomorphata</taxon>
        <taxon>Ovalentaria</taxon>
        <taxon>Blenniimorphae</taxon>
        <taxon>Blenniiformes</taxon>
        <taxon>Blennioidei</taxon>
        <taxon>Blenniidae</taxon>
        <taxon>Salariinae</taxon>
        <taxon>Salarias</taxon>
    </lineage>
</organism>